<proteinExistence type="predicted"/>
<dbReference type="PANTHER" id="PTHR44051:SF8">
    <property type="entry name" value="GLUTATHIONE S-TRANSFERASE GSTA"/>
    <property type="match status" value="1"/>
</dbReference>
<dbReference type="PROSITE" id="PS50405">
    <property type="entry name" value="GST_CTER"/>
    <property type="match status" value="1"/>
</dbReference>
<dbReference type="Gene3D" id="1.20.1050.10">
    <property type="match status" value="1"/>
</dbReference>
<comment type="caution">
    <text evidence="3">The sequence shown here is derived from an EMBL/GenBank/DDBJ whole genome shotgun (WGS) entry which is preliminary data.</text>
</comment>
<dbReference type="SUPFAM" id="SSF47616">
    <property type="entry name" value="GST C-terminal domain-like"/>
    <property type="match status" value="1"/>
</dbReference>
<dbReference type="SFLD" id="SFLDG01150">
    <property type="entry name" value="Main.1:_Beta-like"/>
    <property type="match status" value="1"/>
</dbReference>
<dbReference type="InterPro" id="IPR036282">
    <property type="entry name" value="Glutathione-S-Trfase_C_sf"/>
</dbReference>
<dbReference type="InterPro" id="IPR010987">
    <property type="entry name" value="Glutathione-S-Trfase_C-like"/>
</dbReference>
<evidence type="ECO:0000313" key="4">
    <source>
        <dbReference type="Proteomes" id="UP001279642"/>
    </source>
</evidence>
<evidence type="ECO:0000259" key="2">
    <source>
        <dbReference type="PROSITE" id="PS50405"/>
    </source>
</evidence>
<feature type="domain" description="GST N-terminal" evidence="1">
    <location>
        <begin position="1"/>
        <end position="81"/>
    </location>
</feature>
<accession>A0ABU5EEP2</accession>
<dbReference type="Pfam" id="PF14497">
    <property type="entry name" value="GST_C_3"/>
    <property type="match status" value="1"/>
</dbReference>
<dbReference type="EMBL" id="JAXCLW010000005">
    <property type="protein sequence ID" value="MDY0884494.1"/>
    <property type="molecule type" value="Genomic_DNA"/>
</dbReference>
<dbReference type="InterPro" id="IPR036249">
    <property type="entry name" value="Thioredoxin-like_sf"/>
</dbReference>
<name>A0ABU5EEP2_9PROT</name>
<keyword evidence="4" id="KW-1185">Reference proteome</keyword>
<dbReference type="Proteomes" id="UP001279642">
    <property type="component" value="Unassembled WGS sequence"/>
</dbReference>
<feature type="domain" description="GST C-terminal" evidence="2">
    <location>
        <begin position="84"/>
        <end position="195"/>
    </location>
</feature>
<dbReference type="CDD" id="cd03188">
    <property type="entry name" value="GST_C_Beta"/>
    <property type="match status" value="1"/>
</dbReference>
<gene>
    <name evidence="3" type="ORF">SMD27_16745</name>
</gene>
<dbReference type="SFLD" id="SFLDG00358">
    <property type="entry name" value="Main_(cytGST)"/>
    <property type="match status" value="1"/>
</dbReference>
<evidence type="ECO:0000313" key="3">
    <source>
        <dbReference type="EMBL" id="MDY0884494.1"/>
    </source>
</evidence>
<organism evidence="3 4">
    <name type="scientific">Dongia soli</name>
    <dbReference type="NCBI Taxonomy" id="600628"/>
    <lineage>
        <taxon>Bacteria</taxon>
        <taxon>Pseudomonadati</taxon>
        <taxon>Pseudomonadota</taxon>
        <taxon>Alphaproteobacteria</taxon>
        <taxon>Rhodospirillales</taxon>
        <taxon>Dongiaceae</taxon>
        <taxon>Dongia</taxon>
    </lineage>
</organism>
<evidence type="ECO:0000259" key="1">
    <source>
        <dbReference type="PROSITE" id="PS50404"/>
    </source>
</evidence>
<protein>
    <submittedName>
        <fullName evidence="3">Glutathione binding-like protein</fullName>
    </submittedName>
</protein>
<reference evidence="3 4" key="1">
    <citation type="journal article" date="2016" name="Antonie Van Leeuwenhoek">
        <title>Dongia soli sp. nov., isolated from soil from Dokdo, Korea.</title>
        <authorList>
            <person name="Kim D.U."/>
            <person name="Lee H."/>
            <person name="Kim H."/>
            <person name="Kim S.G."/>
            <person name="Ka J.O."/>
        </authorList>
    </citation>
    <scope>NUCLEOTIDE SEQUENCE [LARGE SCALE GENOMIC DNA]</scope>
    <source>
        <strain evidence="3 4">D78</strain>
    </source>
</reference>
<dbReference type="SUPFAM" id="SSF52833">
    <property type="entry name" value="Thioredoxin-like"/>
    <property type="match status" value="1"/>
</dbReference>
<dbReference type="Gene3D" id="3.40.30.10">
    <property type="entry name" value="Glutaredoxin"/>
    <property type="match status" value="1"/>
</dbReference>
<dbReference type="CDD" id="cd03057">
    <property type="entry name" value="GST_N_Beta"/>
    <property type="match status" value="1"/>
</dbReference>
<dbReference type="InterPro" id="IPR004046">
    <property type="entry name" value="GST_C"/>
</dbReference>
<dbReference type="PANTHER" id="PTHR44051">
    <property type="entry name" value="GLUTATHIONE S-TRANSFERASE-RELATED"/>
    <property type="match status" value="1"/>
</dbReference>
<dbReference type="RefSeq" id="WP_320509568.1">
    <property type="nucleotide sequence ID" value="NZ_JAXCLW010000005.1"/>
</dbReference>
<sequence length="195" mass="22015">MKLYLTPAACSLADHIALCEAKIAVETVKVDLTTRRMEDGGDFTKINPKGYVPALELDDGTVLTENAAILCWVADRAPDLAPHGEMGRIRLIEMLSFIASEIHKPFIRSFFPIDEKDRETADRMIATRLAFLEEQLCGDYLFGESYSVADAYLYVMLHWANLTKRQVPAKLAAFFERVHRRPAVQEALRREGLAQ</sequence>
<dbReference type="Pfam" id="PF13409">
    <property type="entry name" value="GST_N_2"/>
    <property type="match status" value="1"/>
</dbReference>
<dbReference type="SFLD" id="SFLDS00019">
    <property type="entry name" value="Glutathione_Transferase_(cytos"/>
    <property type="match status" value="1"/>
</dbReference>
<dbReference type="PROSITE" id="PS50404">
    <property type="entry name" value="GST_NTER"/>
    <property type="match status" value="1"/>
</dbReference>
<dbReference type="InterPro" id="IPR004045">
    <property type="entry name" value="Glutathione_S-Trfase_N"/>
</dbReference>
<dbReference type="InterPro" id="IPR040079">
    <property type="entry name" value="Glutathione_S-Trfase"/>
</dbReference>